<keyword evidence="1" id="KW-0732">Signal</keyword>
<dbReference type="EMBL" id="CP015136">
    <property type="protein sequence ID" value="AMY11930.1"/>
    <property type="molecule type" value="Genomic_DNA"/>
</dbReference>
<evidence type="ECO:0000256" key="1">
    <source>
        <dbReference type="SAM" id="SignalP"/>
    </source>
</evidence>
<gene>
    <name evidence="2" type="ORF">LuPra_05200</name>
</gene>
<dbReference type="RefSeq" id="WP_157899694.1">
    <property type="nucleotide sequence ID" value="NZ_CP015136.1"/>
</dbReference>
<reference evidence="2 3" key="1">
    <citation type="journal article" date="2016" name="Genome Announc.">
        <title>First Complete Genome Sequence of a Subdivision 6 Acidobacterium Strain.</title>
        <authorList>
            <person name="Huang S."/>
            <person name="Vieira S."/>
            <person name="Bunk B."/>
            <person name="Riedel T."/>
            <person name="Sproer C."/>
            <person name="Overmann J."/>
        </authorList>
    </citation>
    <scope>NUCLEOTIDE SEQUENCE [LARGE SCALE GENOMIC DNA]</scope>
    <source>
        <strain evidence="3">DSM 100886 HEG_-6_39</strain>
    </source>
</reference>
<protein>
    <submittedName>
        <fullName evidence="2">Uncharacterized protein</fullName>
    </submittedName>
</protein>
<keyword evidence="3" id="KW-1185">Reference proteome</keyword>
<sequence precursor="true">MRLKCGVPVLLSLLLLPVLASAQSMPAPAWGASVDGLRLGLALVDGAEREPVIEVTFENAGPQDALLNLGFMVGNGRTMVPHSVRLMVRGASFGTCELEYADRRVSHVGGRIDDLVVGLPRAAQYVVKLPLRDFWCAARKKFPMPWPAETLHVTARFSGGPAVSVNLDMPGMRLMHFWRGTLASGAVSLQVPPR</sequence>
<proteinExistence type="predicted"/>
<evidence type="ECO:0000313" key="2">
    <source>
        <dbReference type="EMBL" id="AMY11930.1"/>
    </source>
</evidence>
<feature type="chain" id="PRO_5007512020" evidence="1">
    <location>
        <begin position="23"/>
        <end position="194"/>
    </location>
</feature>
<name>A0A143PV37_LUTPR</name>
<evidence type="ECO:0000313" key="3">
    <source>
        <dbReference type="Proteomes" id="UP000076079"/>
    </source>
</evidence>
<accession>A0A143PV37</accession>
<dbReference type="Proteomes" id="UP000076079">
    <property type="component" value="Chromosome"/>
</dbReference>
<dbReference type="AlphaFoldDB" id="A0A143PV37"/>
<feature type="signal peptide" evidence="1">
    <location>
        <begin position="1"/>
        <end position="22"/>
    </location>
</feature>
<dbReference type="KEGG" id="abac:LuPra_05200"/>
<reference evidence="3" key="2">
    <citation type="submission" date="2016-04" db="EMBL/GenBank/DDBJ databases">
        <title>First Complete Genome Sequence of a Subdivision 6 Acidobacterium.</title>
        <authorList>
            <person name="Huang S."/>
            <person name="Vieira S."/>
            <person name="Bunk B."/>
            <person name="Riedel T."/>
            <person name="Sproeer C."/>
            <person name="Overmann J."/>
        </authorList>
    </citation>
    <scope>NUCLEOTIDE SEQUENCE [LARGE SCALE GENOMIC DNA]</scope>
    <source>
        <strain evidence="3">DSM 100886 HEG_-6_39</strain>
    </source>
</reference>
<organism evidence="2 3">
    <name type="scientific">Luteitalea pratensis</name>
    <dbReference type="NCBI Taxonomy" id="1855912"/>
    <lineage>
        <taxon>Bacteria</taxon>
        <taxon>Pseudomonadati</taxon>
        <taxon>Acidobacteriota</taxon>
        <taxon>Vicinamibacteria</taxon>
        <taxon>Vicinamibacterales</taxon>
        <taxon>Vicinamibacteraceae</taxon>
        <taxon>Luteitalea</taxon>
    </lineage>
</organism>